<feature type="compositionally biased region" description="Basic and acidic residues" evidence="2">
    <location>
        <begin position="654"/>
        <end position="703"/>
    </location>
</feature>
<evidence type="ECO:0000313" key="4">
    <source>
        <dbReference type="Proteomes" id="UP000700596"/>
    </source>
</evidence>
<comment type="caution">
    <text evidence="3">The sequence shown here is derived from an EMBL/GenBank/DDBJ whole genome shotgun (WGS) entry which is preliminary data.</text>
</comment>
<feature type="compositionally biased region" description="Low complexity" evidence="2">
    <location>
        <begin position="87"/>
        <end position="102"/>
    </location>
</feature>
<reference evidence="3" key="1">
    <citation type="journal article" date="2021" name="Nat. Commun.">
        <title>Genetic determinants of endophytism in the Arabidopsis root mycobiome.</title>
        <authorList>
            <person name="Mesny F."/>
            <person name="Miyauchi S."/>
            <person name="Thiergart T."/>
            <person name="Pickel B."/>
            <person name="Atanasova L."/>
            <person name="Karlsson M."/>
            <person name="Huettel B."/>
            <person name="Barry K.W."/>
            <person name="Haridas S."/>
            <person name="Chen C."/>
            <person name="Bauer D."/>
            <person name="Andreopoulos W."/>
            <person name="Pangilinan J."/>
            <person name="LaButti K."/>
            <person name="Riley R."/>
            <person name="Lipzen A."/>
            <person name="Clum A."/>
            <person name="Drula E."/>
            <person name="Henrissat B."/>
            <person name="Kohler A."/>
            <person name="Grigoriev I.V."/>
            <person name="Martin F.M."/>
            <person name="Hacquard S."/>
        </authorList>
    </citation>
    <scope>NUCLEOTIDE SEQUENCE</scope>
    <source>
        <strain evidence="3">MPI-CAGE-CH-0243</strain>
    </source>
</reference>
<evidence type="ECO:0000256" key="2">
    <source>
        <dbReference type="SAM" id="MobiDB-lite"/>
    </source>
</evidence>
<organism evidence="3 4">
    <name type="scientific">Dendryphion nanum</name>
    <dbReference type="NCBI Taxonomy" id="256645"/>
    <lineage>
        <taxon>Eukaryota</taxon>
        <taxon>Fungi</taxon>
        <taxon>Dikarya</taxon>
        <taxon>Ascomycota</taxon>
        <taxon>Pezizomycotina</taxon>
        <taxon>Dothideomycetes</taxon>
        <taxon>Pleosporomycetidae</taxon>
        <taxon>Pleosporales</taxon>
        <taxon>Torulaceae</taxon>
        <taxon>Dendryphion</taxon>
    </lineage>
</organism>
<dbReference type="InterPro" id="IPR016181">
    <property type="entry name" value="Acyl_CoA_acyltransferase"/>
</dbReference>
<feature type="compositionally biased region" description="Low complexity" evidence="2">
    <location>
        <begin position="173"/>
        <end position="184"/>
    </location>
</feature>
<name>A0A9P9I6H6_9PLEO</name>
<feature type="region of interest" description="Disordered" evidence="2">
    <location>
        <begin position="26"/>
        <end position="269"/>
    </location>
</feature>
<evidence type="ECO:0000256" key="1">
    <source>
        <dbReference type="SAM" id="Coils"/>
    </source>
</evidence>
<feature type="region of interest" description="Disordered" evidence="2">
    <location>
        <begin position="420"/>
        <end position="440"/>
    </location>
</feature>
<dbReference type="Proteomes" id="UP000700596">
    <property type="component" value="Unassembled WGS sequence"/>
</dbReference>
<feature type="compositionally biased region" description="Pro residues" evidence="2">
    <location>
        <begin position="185"/>
        <end position="201"/>
    </location>
</feature>
<keyword evidence="1" id="KW-0175">Coiled coil</keyword>
<dbReference type="AlphaFoldDB" id="A0A9P9I6H6"/>
<keyword evidence="4" id="KW-1185">Reference proteome</keyword>
<sequence length="781" mass="88361">MAHFARVSRDWLYAMAAAEEQLQASSLAVGPSPGLPTPQKTPRSLKKRKGKWKLVTLDELETYGREGAPEPDTAWGLPDTDFNVTTAPSSLPRSPLPASSALDDLKQLVPPSGPANKNAYRKRRNRHRPKKNDMSPNTDEKLAAPQPGPENANAQTVSIPPHLRKRLTNVDGAPTQPQQPAQPQQRPPPAVSKPQLPPSPPRSALAKNRAGGWNNHASPWRKQGNSDSIPRGNHDRKYTETKAPWKVQVEQPKQKRKPTKWIKQSEIPRGPKPGEDYEWLDYDIKSNSGGDPNYDIRKLVDWDGNWMPAPIDWDDRKAYRDRHFADHIEIWIDKQPGCTTEPLCISADGLGSKTVTDDIIAPKYWVWNAIERQSPQDFWRTFPARAPAPMSDVDITESAPWWETFKDERLGRLPVIQVPDASVDPGNPENHNPDLANTVNGEIGKRKKGAQLRKEKEERRMARLRIALLEAEKEVIPPPRNALKPKVNIYLRPVDIKDIRQINEIYNVYVERTVHAIEFKPRTLQQMAQRVSKVVDGNLPFIVAVLRGPAQTDQRQSRQQFHTEEKIVGFAKIEDFCHSGSVFRHAMQMEMYAHVRHINMGIGSCLLDRMLILCDPFYVGKQGYDWVCRSEYMSIGPSRRIKNIIVNFPYARNTEKEKEKAKEKGKNESRDKTKDKNDSEGKADDHNDPKSKDKGKGRAKDVTTPDPATGSASRYDPQQPASKSDDHFVSSFTKLLEKFKFRRAGHLKDIGHKLGETVSVSIFQYTTGEQINAAILPNDVM</sequence>
<feature type="coiled-coil region" evidence="1">
    <location>
        <begin position="447"/>
        <end position="474"/>
    </location>
</feature>
<gene>
    <name evidence="3" type="ORF">B0J11DRAFT_573662</name>
</gene>
<protein>
    <submittedName>
        <fullName evidence="3">Uncharacterized protein</fullName>
    </submittedName>
</protein>
<dbReference type="Gene3D" id="3.40.630.30">
    <property type="match status" value="1"/>
</dbReference>
<dbReference type="OrthoDB" id="2129362at2759"/>
<dbReference type="EMBL" id="JAGMWT010000031">
    <property type="protein sequence ID" value="KAH7109623.1"/>
    <property type="molecule type" value="Genomic_DNA"/>
</dbReference>
<accession>A0A9P9I6H6</accession>
<evidence type="ECO:0000313" key="3">
    <source>
        <dbReference type="EMBL" id="KAH7109623.1"/>
    </source>
</evidence>
<dbReference type="SUPFAM" id="SSF55729">
    <property type="entry name" value="Acyl-CoA N-acyltransferases (Nat)"/>
    <property type="match status" value="1"/>
</dbReference>
<feature type="region of interest" description="Disordered" evidence="2">
    <location>
        <begin position="654"/>
        <end position="726"/>
    </location>
</feature>
<feature type="compositionally biased region" description="Basic residues" evidence="2">
    <location>
        <begin position="119"/>
        <end position="130"/>
    </location>
</feature>
<feature type="compositionally biased region" description="Basic residues" evidence="2">
    <location>
        <begin position="43"/>
        <end position="52"/>
    </location>
</feature>
<proteinExistence type="predicted"/>